<keyword evidence="3" id="KW-0963">Cytoplasm</keyword>
<dbReference type="InterPro" id="IPR006016">
    <property type="entry name" value="UspA"/>
</dbReference>
<evidence type="ECO:0000256" key="2">
    <source>
        <dbReference type="ARBA" id="ARBA00008791"/>
    </source>
</evidence>
<proteinExistence type="inferred from homology"/>
<dbReference type="Proteomes" id="UP000275199">
    <property type="component" value="Unassembled WGS sequence"/>
</dbReference>
<name>A0ABX9XMW9_9PSED</name>
<evidence type="ECO:0000259" key="5">
    <source>
        <dbReference type="Pfam" id="PF00582"/>
    </source>
</evidence>
<sequence>MKTHGVPLHLQLQPAPTVGDSTMNIRHMLVVVDPSTEDKQPCLERAANLCRHYPQARLTLLACDYVPALDGGALFESTGLEKARASLLKHNRELLNKLAEPLRAKGIEVEVDSVWGKRLDRHILQAAQKWQPDLVIKTTHHHNPLKRLFLTNTDWQLIRHCEAPLWLVKRGEQSITQICAAVDPLHVDDKPASLDLKLISDAKTLAEETGASLNLVHCYNPLPRTMVIDATLVVDYQGYADDVKKHHAEALAELLKRANADNAQHQLLEGYPEEAIPNMIEKQGINLLVMGAISRSRLQSALIGHTAERLLDEVSCDLLIIKPDGFSDPSKP</sequence>
<comment type="caution">
    <text evidence="6">The sequence shown here is derived from an EMBL/GenBank/DDBJ whole genome shotgun (WGS) entry which is preliminary data.</text>
</comment>
<dbReference type="Gene3D" id="3.40.50.12370">
    <property type="match status" value="1"/>
</dbReference>
<dbReference type="PANTHER" id="PTHR47892">
    <property type="entry name" value="UNIVERSAL STRESS PROTEIN E"/>
    <property type="match status" value="1"/>
</dbReference>
<dbReference type="CDD" id="cd00293">
    <property type="entry name" value="USP-like"/>
    <property type="match status" value="1"/>
</dbReference>
<reference evidence="6 7" key="1">
    <citation type="submission" date="2018-11" db="EMBL/GenBank/DDBJ databases">
        <authorList>
            <person name="Jang G.I."/>
            <person name="Hwang C.Y."/>
        </authorList>
    </citation>
    <scope>NUCLEOTIDE SEQUENCE [LARGE SCALE GENOMIC DNA]</scope>
    <source>
        <strain evidence="6 7">SSM26</strain>
    </source>
</reference>
<gene>
    <name evidence="6" type="ORF">EF096_01555</name>
</gene>
<evidence type="ECO:0000313" key="6">
    <source>
        <dbReference type="EMBL" id="ROZ88401.1"/>
    </source>
</evidence>
<feature type="domain" description="UspA" evidence="5">
    <location>
        <begin position="25"/>
        <end position="169"/>
    </location>
</feature>
<comment type="similarity">
    <text evidence="2">Belongs to the universal stress protein A family.</text>
</comment>
<comment type="subcellular location">
    <subcellularLocation>
        <location evidence="1">Cytoplasm</location>
    </subcellularLocation>
</comment>
<evidence type="ECO:0000256" key="4">
    <source>
        <dbReference type="ARBA" id="ARBA00037131"/>
    </source>
</evidence>
<evidence type="ECO:0000256" key="3">
    <source>
        <dbReference type="ARBA" id="ARBA00022490"/>
    </source>
</evidence>
<keyword evidence="7" id="KW-1185">Reference proteome</keyword>
<dbReference type="PANTHER" id="PTHR47892:SF1">
    <property type="entry name" value="UNIVERSAL STRESS PROTEIN E"/>
    <property type="match status" value="1"/>
</dbReference>
<evidence type="ECO:0000313" key="7">
    <source>
        <dbReference type="Proteomes" id="UP000275199"/>
    </source>
</evidence>
<accession>A0ABX9XMW9</accession>
<dbReference type="Pfam" id="PF00582">
    <property type="entry name" value="Usp"/>
    <property type="match status" value="2"/>
</dbReference>
<organism evidence="6 7">
    <name type="scientific">Pseudomonas neustonica</name>
    <dbReference type="NCBI Taxonomy" id="2487346"/>
    <lineage>
        <taxon>Bacteria</taxon>
        <taxon>Pseudomonadati</taxon>
        <taxon>Pseudomonadota</taxon>
        <taxon>Gammaproteobacteria</taxon>
        <taxon>Pseudomonadales</taxon>
        <taxon>Pseudomonadaceae</taxon>
        <taxon>Pseudomonas</taxon>
    </lineage>
</organism>
<comment type="function">
    <text evidence="4">Required for resistance to DNA-damaging agents.</text>
</comment>
<feature type="domain" description="UspA" evidence="5">
    <location>
        <begin position="189"/>
        <end position="322"/>
    </location>
</feature>
<dbReference type="EMBL" id="RKKU01000001">
    <property type="protein sequence ID" value="ROZ88401.1"/>
    <property type="molecule type" value="Genomic_DNA"/>
</dbReference>
<evidence type="ECO:0000256" key="1">
    <source>
        <dbReference type="ARBA" id="ARBA00004496"/>
    </source>
</evidence>
<protein>
    <submittedName>
        <fullName evidence="6">Universal stress protein UspA</fullName>
    </submittedName>
</protein>
<dbReference type="SUPFAM" id="SSF52402">
    <property type="entry name" value="Adenine nucleotide alpha hydrolases-like"/>
    <property type="match status" value="2"/>
</dbReference>